<evidence type="ECO:0000256" key="6">
    <source>
        <dbReference type="ARBA" id="ARBA00023180"/>
    </source>
</evidence>
<dbReference type="Proteomes" id="UP000011715">
    <property type="component" value="Unassembled WGS sequence"/>
</dbReference>
<feature type="transmembrane region" description="Helical" evidence="8">
    <location>
        <begin position="64"/>
        <end position="81"/>
    </location>
</feature>
<keyword evidence="5 8" id="KW-0472">Membrane</keyword>
<evidence type="ECO:0000256" key="2">
    <source>
        <dbReference type="ARBA" id="ARBA00022448"/>
    </source>
</evidence>
<proteinExistence type="predicted"/>
<evidence type="ECO:0000256" key="5">
    <source>
        <dbReference type="ARBA" id="ARBA00023136"/>
    </source>
</evidence>
<dbReference type="Pfam" id="PF07690">
    <property type="entry name" value="MFS_1"/>
    <property type="match status" value="1"/>
</dbReference>
<evidence type="ECO:0000256" key="1">
    <source>
        <dbReference type="ARBA" id="ARBA00004141"/>
    </source>
</evidence>
<feature type="transmembrane region" description="Helical" evidence="8">
    <location>
        <begin position="131"/>
        <end position="150"/>
    </location>
</feature>
<dbReference type="OMA" id="KKVMMFI"/>
<keyword evidence="3 8" id="KW-0812">Transmembrane</keyword>
<reference evidence="11" key="5">
    <citation type="submission" date="2015-06" db="UniProtKB">
        <authorList>
            <consortium name="EnsemblFungi"/>
        </authorList>
    </citation>
    <scope>IDENTIFICATION</scope>
    <source>
        <strain evidence="11">ATCC 64411</strain>
    </source>
</reference>
<feature type="transmembrane region" description="Helical" evidence="8">
    <location>
        <begin position="101"/>
        <end position="119"/>
    </location>
</feature>
<dbReference type="PANTHER" id="PTHR23501:SF187">
    <property type="entry name" value="MAJOR FACILITATOR SUPERFAMILY (MFS) PROFILE DOMAIN-CONTAINING PROTEIN"/>
    <property type="match status" value="1"/>
</dbReference>
<evidence type="ECO:0000256" key="7">
    <source>
        <dbReference type="SAM" id="MobiDB-lite"/>
    </source>
</evidence>
<dbReference type="SUPFAM" id="SSF103473">
    <property type="entry name" value="MFS general substrate transporter"/>
    <property type="match status" value="1"/>
</dbReference>
<keyword evidence="12" id="KW-1185">Reference proteome</keyword>
<dbReference type="InterPro" id="IPR020846">
    <property type="entry name" value="MFS_dom"/>
</dbReference>
<dbReference type="GO" id="GO:0005886">
    <property type="term" value="C:plasma membrane"/>
    <property type="evidence" value="ECO:0007669"/>
    <property type="project" value="TreeGrafter"/>
</dbReference>
<feature type="transmembrane region" description="Helical" evidence="8">
    <location>
        <begin position="423"/>
        <end position="444"/>
    </location>
</feature>
<feature type="transmembrane region" description="Helical" evidence="8">
    <location>
        <begin position="456"/>
        <end position="477"/>
    </location>
</feature>
<name>A0A0C4EGD3_MAGP6</name>
<reference evidence="10" key="2">
    <citation type="submission" date="2010-05" db="EMBL/GenBank/DDBJ databases">
        <title>The Genome Sequence of Magnaporthe poae strain ATCC 64411.</title>
        <authorList>
            <consortium name="The Broad Institute Genome Sequencing Platform"/>
            <consortium name="Broad Institute Genome Sequencing Center for Infectious Disease"/>
            <person name="Ma L.-J."/>
            <person name="Dead R."/>
            <person name="Young S."/>
            <person name="Zeng Q."/>
            <person name="Koehrsen M."/>
            <person name="Alvarado L."/>
            <person name="Berlin A."/>
            <person name="Chapman S.B."/>
            <person name="Chen Z."/>
            <person name="Freedman E."/>
            <person name="Gellesch M."/>
            <person name="Goldberg J."/>
            <person name="Griggs A."/>
            <person name="Gujja S."/>
            <person name="Heilman E.R."/>
            <person name="Heiman D."/>
            <person name="Hepburn T."/>
            <person name="Howarth C."/>
            <person name="Jen D."/>
            <person name="Larson L."/>
            <person name="Mehta T."/>
            <person name="Neiman D."/>
            <person name="Pearson M."/>
            <person name="Roberts A."/>
            <person name="Saif S."/>
            <person name="Shea T."/>
            <person name="Shenoy N."/>
            <person name="Sisk P."/>
            <person name="Stolte C."/>
            <person name="Sykes S."/>
            <person name="Walk T."/>
            <person name="White J."/>
            <person name="Yandava C."/>
            <person name="Haas B."/>
            <person name="Nusbaum C."/>
            <person name="Birren B."/>
        </authorList>
    </citation>
    <scope>NUCLEOTIDE SEQUENCE</scope>
    <source>
        <strain evidence="10">ATCC 64411</strain>
    </source>
</reference>
<keyword evidence="4 8" id="KW-1133">Transmembrane helix</keyword>
<dbReference type="EnsemblFungi" id="MAPG_11869T0">
    <property type="protein sequence ID" value="MAPG_11869T0"/>
    <property type="gene ID" value="MAPG_11869"/>
</dbReference>
<dbReference type="InterPro" id="IPR005829">
    <property type="entry name" value="Sugar_transporter_CS"/>
</dbReference>
<dbReference type="OrthoDB" id="10021397at2759"/>
<evidence type="ECO:0000313" key="11">
    <source>
        <dbReference type="EnsemblFungi" id="MAPG_11869T0"/>
    </source>
</evidence>
<evidence type="ECO:0000313" key="10">
    <source>
        <dbReference type="EMBL" id="KLU92920.1"/>
    </source>
</evidence>
<feature type="transmembrane region" description="Helical" evidence="8">
    <location>
        <begin position="190"/>
        <end position="208"/>
    </location>
</feature>
<feature type="region of interest" description="Disordered" evidence="7">
    <location>
        <begin position="1"/>
        <end position="56"/>
    </location>
</feature>
<dbReference type="PANTHER" id="PTHR23501">
    <property type="entry name" value="MAJOR FACILITATOR SUPERFAMILY"/>
    <property type="match status" value="1"/>
</dbReference>
<dbReference type="Gene3D" id="1.20.1250.20">
    <property type="entry name" value="MFS general substrate transporter like domains"/>
    <property type="match status" value="1"/>
</dbReference>
<dbReference type="AlphaFoldDB" id="A0A0C4EGD3"/>
<organism evidence="11 12">
    <name type="scientific">Magnaporthiopsis poae (strain ATCC 64411 / 73-15)</name>
    <name type="common">Kentucky bluegrass fungus</name>
    <name type="synonym">Magnaporthe poae</name>
    <dbReference type="NCBI Taxonomy" id="644358"/>
    <lineage>
        <taxon>Eukaryota</taxon>
        <taxon>Fungi</taxon>
        <taxon>Dikarya</taxon>
        <taxon>Ascomycota</taxon>
        <taxon>Pezizomycotina</taxon>
        <taxon>Sordariomycetes</taxon>
        <taxon>Sordariomycetidae</taxon>
        <taxon>Magnaporthales</taxon>
        <taxon>Magnaporthaceae</taxon>
        <taxon>Magnaporthiopsis</taxon>
    </lineage>
</organism>
<feature type="transmembrane region" description="Helical" evidence="8">
    <location>
        <begin position="220"/>
        <end position="240"/>
    </location>
</feature>
<reference evidence="10" key="3">
    <citation type="submission" date="2011-03" db="EMBL/GenBank/DDBJ databases">
        <title>Annotation of Magnaporthe poae ATCC 64411.</title>
        <authorList>
            <person name="Ma L.-J."/>
            <person name="Dead R."/>
            <person name="Young S.K."/>
            <person name="Zeng Q."/>
            <person name="Gargeya S."/>
            <person name="Fitzgerald M."/>
            <person name="Haas B."/>
            <person name="Abouelleil A."/>
            <person name="Alvarado L."/>
            <person name="Arachchi H.M."/>
            <person name="Berlin A."/>
            <person name="Brown A."/>
            <person name="Chapman S.B."/>
            <person name="Chen Z."/>
            <person name="Dunbar C."/>
            <person name="Freedman E."/>
            <person name="Gearin G."/>
            <person name="Gellesch M."/>
            <person name="Goldberg J."/>
            <person name="Griggs A."/>
            <person name="Gujja S."/>
            <person name="Heiman D."/>
            <person name="Howarth C."/>
            <person name="Larson L."/>
            <person name="Lui A."/>
            <person name="MacDonald P.J.P."/>
            <person name="Mehta T."/>
            <person name="Montmayeur A."/>
            <person name="Murphy C."/>
            <person name="Neiman D."/>
            <person name="Pearson M."/>
            <person name="Priest M."/>
            <person name="Roberts A."/>
            <person name="Saif S."/>
            <person name="Shea T."/>
            <person name="Shenoy N."/>
            <person name="Sisk P."/>
            <person name="Stolte C."/>
            <person name="Sykes S."/>
            <person name="Yandava C."/>
            <person name="Wortman J."/>
            <person name="Nusbaum C."/>
            <person name="Birren B."/>
        </authorList>
    </citation>
    <scope>NUCLEOTIDE SEQUENCE</scope>
    <source>
        <strain evidence="10">ATCC 64411</strain>
    </source>
</reference>
<feature type="transmembrane region" description="Helical" evidence="8">
    <location>
        <begin position="392"/>
        <end position="411"/>
    </location>
</feature>
<evidence type="ECO:0000256" key="8">
    <source>
        <dbReference type="SAM" id="Phobius"/>
    </source>
</evidence>
<dbReference type="eggNOG" id="KOG0254">
    <property type="taxonomic scope" value="Eukaryota"/>
</dbReference>
<evidence type="ECO:0000256" key="3">
    <source>
        <dbReference type="ARBA" id="ARBA00022692"/>
    </source>
</evidence>
<dbReference type="InterPro" id="IPR036259">
    <property type="entry name" value="MFS_trans_sf"/>
</dbReference>
<accession>A0A0C4EGD3</accession>
<dbReference type="PROSITE" id="PS00216">
    <property type="entry name" value="SUGAR_TRANSPORT_1"/>
    <property type="match status" value="1"/>
</dbReference>
<reference evidence="11" key="4">
    <citation type="journal article" date="2015" name="G3 (Bethesda)">
        <title>Genome sequences of three phytopathogenic species of the Magnaporthaceae family of fungi.</title>
        <authorList>
            <person name="Okagaki L.H."/>
            <person name="Nunes C.C."/>
            <person name="Sailsbery J."/>
            <person name="Clay B."/>
            <person name="Brown D."/>
            <person name="John T."/>
            <person name="Oh Y."/>
            <person name="Young N."/>
            <person name="Fitzgerald M."/>
            <person name="Haas B.J."/>
            <person name="Zeng Q."/>
            <person name="Young S."/>
            <person name="Adiconis X."/>
            <person name="Fan L."/>
            <person name="Levin J.Z."/>
            <person name="Mitchell T.K."/>
            <person name="Okubara P.A."/>
            <person name="Farman M.L."/>
            <person name="Kohn L.M."/>
            <person name="Birren B."/>
            <person name="Ma L.-J."/>
            <person name="Dean R.A."/>
        </authorList>
    </citation>
    <scope>NUCLEOTIDE SEQUENCE</scope>
    <source>
        <strain evidence="11">ATCC 64411 / 73-15</strain>
    </source>
</reference>
<evidence type="ECO:0000259" key="9">
    <source>
        <dbReference type="PROSITE" id="PS50850"/>
    </source>
</evidence>
<reference evidence="12" key="1">
    <citation type="submission" date="2010-05" db="EMBL/GenBank/DDBJ databases">
        <title>The genome sequence of Magnaporthe poae strain ATCC 64411.</title>
        <authorList>
            <person name="Ma L.-J."/>
            <person name="Dead R."/>
            <person name="Young S."/>
            <person name="Zeng Q."/>
            <person name="Koehrsen M."/>
            <person name="Alvarado L."/>
            <person name="Berlin A."/>
            <person name="Chapman S.B."/>
            <person name="Chen Z."/>
            <person name="Freedman E."/>
            <person name="Gellesch M."/>
            <person name="Goldberg J."/>
            <person name="Griggs A."/>
            <person name="Gujja S."/>
            <person name="Heilman E.R."/>
            <person name="Heiman D."/>
            <person name="Hepburn T."/>
            <person name="Howarth C."/>
            <person name="Jen D."/>
            <person name="Larson L."/>
            <person name="Mehta T."/>
            <person name="Neiman D."/>
            <person name="Pearson M."/>
            <person name="Roberts A."/>
            <person name="Saif S."/>
            <person name="Shea T."/>
            <person name="Shenoy N."/>
            <person name="Sisk P."/>
            <person name="Stolte C."/>
            <person name="Sykes S."/>
            <person name="Walk T."/>
            <person name="White J."/>
            <person name="Yandava C."/>
            <person name="Haas B."/>
            <person name="Nusbaum C."/>
            <person name="Birren B."/>
        </authorList>
    </citation>
    <scope>NUCLEOTIDE SEQUENCE [LARGE SCALE GENOMIC DNA]</scope>
    <source>
        <strain evidence="12">ATCC 64411 / 73-15</strain>
    </source>
</reference>
<comment type="subcellular location">
    <subcellularLocation>
        <location evidence="1">Membrane</location>
        <topology evidence="1">Multi-pass membrane protein</topology>
    </subcellularLocation>
</comment>
<keyword evidence="6" id="KW-0325">Glycoprotein</keyword>
<feature type="transmembrane region" description="Helical" evidence="8">
    <location>
        <begin position="156"/>
        <end position="178"/>
    </location>
</feature>
<dbReference type="EMBL" id="GL877021">
    <property type="protein sequence ID" value="KLU92920.1"/>
    <property type="molecule type" value="Genomic_DNA"/>
</dbReference>
<dbReference type="InterPro" id="IPR011701">
    <property type="entry name" value="MFS"/>
</dbReference>
<evidence type="ECO:0000313" key="12">
    <source>
        <dbReference type="Proteomes" id="UP000011715"/>
    </source>
</evidence>
<dbReference type="VEuPathDB" id="FungiDB:MAPG_11869"/>
<feature type="transmembrane region" description="Helical" evidence="8">
    <location>
        <begin position="366"/>
        <end position="385"/>
    </location>
</feature>
<gene>
    <name evidence="10" type="ORF">MAPG_11869</name>
</gene>
<sequence>MAAQAPAGNPDLGRGPTAEATTTAPLADRVLADETDSKSNGSKEAGEQDKTGDGITDFKPTPRFWAILMTCSVISLLSALENTVVTTALPQIVAELDMGENYIWITNVFFLTGAAFQPLLGQLADIYGRRWVTMAIVVFFTLGSAISGGANSGAMLIAGRAVQGIGAGGINIINDIIVSDLVPLRVRGNYMAAILVIYTVGLAMGPWVGGVIVERTTWRWVFYLTVPIGGAAMIMIFIFLRTAYNRSESHLQKLARIDYVGNLILIGATVAILYATTYGGLTYPWVSGQILSPLLIGLAGFVLFGFYETKAKDPVLPPNLFGNRTNVIVFLATFLNSILVYWVLFFLPVYFQAVLGASASQSGVDILPTMLFVLPGAIVAVLMLTRWGEYKILHIFGFAVAVIGAGLFTLLDRNTTTAQWTVYQMFQAIGVGFVLNTLLPAAQAQLPERYQAATTSAWAFTRSFGSIWGVAVPAAIFNNRFSQLIGRVEDPAVRALFHGGNRAYQNAHASFVWSFPEVTRDQIISVYSDSLKLMWQISIVFAAVNFIIVLFEQRVPLRTELETEFGLEEKKKDGEAAASA</sequence>
<feature type="domain" description="Major facilitator superfamily (MFS) profile" evidence="9">
    <location>
        <begin position="67"/>
        <end position="560"/>
    </location>
</feature>
<evidence type="ECO:0000256" key="4">
    <source>
        <dbReference type="ARBA" id="ARBA00022989"/>
    </source>
</evidence>
<dbReference type="GO" id="GO:0022857">
    <property type="term" value="F:transmembrane transporter activity"/>
    <property type="evidence" value="ECO:0007669"/>
    <property type="project" value="InterPro"/>
</dbReference>
<dbReference type="PROSITE" id="PS50850">
    <property type="entry name" value="MFS"/>
    <property type="match status" value="1"/>
</dbReference>
<dbReference type="EMBL" id="ADBL01002952">
    <property type="status" value="NOT_ANNOTATED_CDS"/>
    <property type="molecule type" value="Genomic_DNA"/>
</dbReference>
<feature type="transmembrane region" description="Helical" evidence="8">
    <location>
        <begin position="533"/>
        <end position="551"/>
    </location>
</feature>
<feature type="transmembrane region" description="Helical" evidence="8">
    <location>
        <begin position="290"/>
        <end position="307"/>
    </location>
</feature>
<feature type="compositionally biased region" description="Low complexity" evidence="7">
    <location>
        <begin position="16"/>
        <end position="27"/>
    </location>
</feature>
<protein>
    <recommendedName>
        <fullName evidence="9">Major facilitator superfamily (MFS) profile domain-containing protein</fullName>
    </recommendedName>
</protein>
<feature type="transmembrane region" description="Helical" evidence="8">
    <location>
        <begin position="327"/>
        <end position="351"/>
    </location>
</feature>
<keyword evidence="2" id="KW-0813">Transport</keyword>
<dbReference type="Gene3D" id="1.20.1720.10">
    <property type="entry name" value="Multidrug resistance protein D"/>
    <property type="match status" value="1"/>
</dbReference>
<feature type="transmembrane region" description="Helical" evidence="8">
    <location>
        <begin position="260"/>
        <end position="278"/>
    </location>
</feature>